<dbReference type="Pfam" id="PF00512">
    <property type="entry name" value="HisKA"/>
    <property type="match status" value="1"/>
</dbReference>
<dbReference type="SUPFAM" id="SSF55785">
    <property type="entry name" value="PYP-like sensor domain (PAS domain)"/>
    <property type="match status" value="2"/>
</dbReference>
<dbReference type="InterPro" id="IPR003594">
    <property type="entry name" value="HATPase_dom"/>
</dbReference>
<evidence type="ECO:0000313" key="10">
    <source>
        <dbReference type="EMBL" id="QSQ25407.1"/>
    </source>
</evidence>
<dbReference type="CDD" id="cd00130">
    <property type="entry name" value="PAS"/>
    <property type="match status" value="2"/>
</dbReference>
<evidence type="ECO:0000256" key="5">
    <source>
        <dbReference type="ARBA" id="ARBA00022777"/>
    </source>
</evidence>
<evidence type="ECO:0000256" key="4">
    <source>
        <dbReference type="ARBA" id="ARBA00022679"/>
    </source>
</evidence>
<dbReference type="SMART" id="SM00387">
    <property type="entry name" value="HATPase_c"/>
    <property type="match status" value="1"/>
</dbReference>
<dbReference type="SUPFAM" id="SSF55781">
    <property type="entry name" value="GAF domain-like"/>
    <property type="match status" value="1"/>
</dbReference>
<dbReference type="InterPro" id="IPR000700">
    <property type="entry name" value="PAS-assoc_C"/>
</dbReference>
<dbReference type="InterPro" id="IPR005467">
    <property type="entry name" value="His_kinase_dom"/>
</dbReference>
<reference evidence="10 11" key="1">
    <citation type="submission" date="2021-02" db="EMBL/GenBank/DDBJ databases">
        <title>De Novo genome assembly of isolated myxobacteria.</title>
        <authorList>
            <person name="Stevens D.C."/>
        </authorList>
    </citation>
    <scope>NUCLEOTIDE SEQUENCE [LARGE SCALE GENOMIC DNA]</scope>
    <source>
        <strain evidence="11">SCPEA02</strain>
    </source>
</reference>
<proteinExistence type="predicted"/>
<dbReference type="InterPro" id="IPR003018">
    <property type="entry name" value="GAF"/>
</dbReference>
<dbReference type="SMART" id="SM00091">
    <property type="entry name" value="PAS"/>
    <property type="match status" value="2"/>
</dbReference>
<dbReference type="PROSITE" id="PS50112">
    <property type="entry name" value="PAS"/>
    <property type="match status" value="2"/>
</dbReference>
<dbReference type="InterPro" id="IPR013655">
    <property type="entry name" value="PAS_fold_3"/>
</dbReference>
<feature type="transmembrane region" description="Helical" evidence="6">
    <location>
        <begin position="48"/>
        <end position="68"/>
    </location>
</feature>
<dbReference type="SMART" id="SM00086">
    <property type="entry name" value="PAC"/>
    <property type="match status" value="2"/>
</dbReference>
<evidence type="ECO:0000256" key="6">
    <source>
        <dbReference type="SAM" id="Phobius"/>
    </source>
</evidence>
<dbReference type="Pfam" id="PF08447">
    <property type="entry name" value="PAS_3"/>
    <property type="match status" value="1"/>
</dbReference>
<comment type="catalytic activity">
    <reaction evidence="1">
        <text>ATP + protein L-histidine = ADP + protein N-phospho-L-histidine.</text>
        <dbReference type="EC" id="2.7.13.3"/>
    </reaction>
</comment>
<evidence type="ECO:0000256" key="1">
    <source>
        <dbReference type="ARBA" id="ARBA00000085"/>
    </source>
</evidence>
<dbReference type="InterPro" id="IPR036097">
    <property type="entry name" value="HisK_dim/P_sf"/>
</dbReference>
<dbReference type="Pfam" id="PF02518">
    <property type="entry name" value="HATPase_c"/>
    <property type="match status" value="1"/>
</dbReference>
<dbReference type="PANTHER" id="PTHR43047">
    <property type="entry name" value="TWO-COMPONENT HISTIDINE PROTEIN KINASE"/>
    <property type="match status" value="1"/>
</dbReference>
<keyword evidence="4" id="KW-0808">Transferase</keyword>
<dbReference type="Gene3D" id="3.30.450.20">
    <property type="entry name" value="PAS domain"/>
    <property type="match status" value="2"/>
</dbReference>
<dbReference type="SMART" id="SM00065">
    <property type="entry name" value="GAF"/>
    <property type="match status" value="1"/>
</dbReference>
<dbReference type="EC" id="2.7.13.3" evidence="2"/>
<dbReference type="Pfam" id="PF01590">
    <property type="entry name" value="GAF"/>
    <property type="match status" value="1"/>
</dbReference>
<dbReference type="Gene3D" id="3.30.565.10">
    <property type="entry name" value="Histidine kinase-like ATPase, C-terminal domain"/>
    <property type="match status" value="1"/>
</dbReference>
<dbReference type="SMART" id="SM00388">
    <property type="entry name" value="HisKA"/>
    <property type="match status" value="1"/>
</dbReference>
<dbReference type="InterPro" id="IPR029016">
    <property type="entry name" value="GAF-like_dom_sf"/>
</dbReference>
<evidence type="ECO:0000259" key="8">
    <source>
        <dbReference type="PROSITE" id="PS50112"/>
    </source>
</evidence>
<protein>
    <recommendedName>
        <fullName evidence="2">histidine kinase</fullName>
        <ecNumber evidence="2">2.7.13.3</ecNumber>
    </recommendedName>
</protein>
<dbReference type="RefSeq" id="WP_206726962.1">
    <property type="nucleotide sequence ID" value="NZ_CP071090.1"/>
</dbReference>
<dbReference type="Gene3D" id="3.30.450.40">
    <property type="match status" value="1"/>
</dbReference>
<evidence type="ECO:0000256" key="2">
    <source>
        <dbReference type="ARBA" id="ARBA00012438"/>
    </source>
</evidence>
<dbReference type="Gene3D" id="1.10.287.130">
    <property type="match status" value="1"/>
</dbReference>
<dbReference type="InterPro" id="IPR000014">
    <property type="entry name" value="PAS"/>
</dbReference>
<accession>A0ABX7P4S4</accession>
<keyword evidence="6" id="KW-1133">Transmembrane helix</keyword>
<organism evidence="10 11">
    <name type="scientific">Pyxidicoccus parkwayensis</name>
    <dbReference type="NCBI Taxonomy" id="2813578"/>
    <lineage>
        <taxon>Bacteria</taxon>
        <taxon>Pseudomonadati</taxon>
        <taxon>Myxococcota</taxon>
        <taxon>Myxococcia</taxon>
        <taxon>Myxococcales</taxon>
        <taxon>Cystobacterineae</taxon>
        <taxon>Myxococcaceae</taxon>
        <taxon>Pyxidicoccus</taxon>
    </lineage>
</organism>
<keyword evidence="6" id="KW-0472">Membrane</keyword>
<evidence type="ECO:0000313" key="11">
    <source>
        <dbReference type="Proteomes" id="UP000662747"/>
    </source>
</evidence>
<dbReference type="InterPro" id="IPR036890">
    <property type="entry name" value="HATPase_C_sf"/>
</dbReference>
<dbReference type="NCBIfam" id="TIGR00229">
    <property type="entry name" value="sensory_box"/>
    <property type="match status" value="2"/>
</dbReference>
<dbReference type="PROSITE" id="PS50113">
    <property type="entry name" value="PAC"/>
    <property type="match status" value="1"/>
</dbReference>
<feature type="domain" description="PAS" evidence="8">
    <location>
        <begin position="221"/>
        <end position="291"/>
    </location>
</feature>
<keyword evidence="6" id="KW-0812">Transmembrane</keyword>
<dbReference type="InterPro" id="IPR001610">
    <property type="entry name" value="PAC"/>
</dbReference>
<keyword evidence="11" id="KW-1185">Reference proteome</keyword>
<feature type="domain" description="Histidine kinase" evidence="7">
    <location>
        <begin position="533"/>
        <end position="748"/>
    </location>
</feature>
<sequence>MSSHFVSAKVPRLERVVERMGPFGSGLAAVMVVVWLVAWSLGDEALLHALYGLHIAVLMALAICVAVLTRHARAWTRGEAERQRMEQSLRMSEARLAGIVSGAAEAIISIDGSQRITVFNEGAERIFGYSAQEALGQSLDVLLPERFQQVHRQHVQRFAAGARMSRSMAERRPILGRRKSGEEFPAEASISKVDTDGLHLLTVMLRDISVRKRAEEVLRNSEARFRTSFEDAPIGMALVGLDGRFLHVNGALGTILGYSPKELVARTFQEITWPEDLEVDLAHVQRLLQGEIESYQLEKRYLHKQGHLVSVLLTASLVRDSQGAPLHFVSQLQDISERKQLEQALRFLAEAGPQLAGSLDPRATLGTVARLAVPALAEWCIVEQVDAEGRIRSLEGAAASTEKSRQLDAFLAAQPRDVSRRGGIVMGVLQTGRPALFPEVPEGVLEAIARNEEHMTLLRRLAPRSIIVVPLRARGHILGVVVLCNSEPERRFGARDLALAEELASRAALAIDNACLHEKSEQATRLRDEVLRVVAHDLRTPLNVISLSATTLLKRPPEQRATDTRPLESIRKAVERAHRLIQDLLDVAKMEAGHLSVECAPVETAALVREALELHRALAEEKSLRLTAAVPEDAPPLLADHDRVLQILSNLIGNALKFTPAGGQVSVRVAAEGDMLRFSVRDTGAGIASGDLPHLFEAFWQARAGRKDGAGLGLAIVKGLVDAHGGRLWVESSPGLGSTFSFTLPAAPRVESQLTHHA</sequence>
<feature type="transmembrane region" description="Helical" evidence="6">
    <location>
        <begin position="21"/>
        <end position="42"/>
    </location>
</feature>
<dbReference type="InterPro" id="IPR003661">
    <property type="entry name" value="HisK_dim/P_dom"/>
</dbReference>
<evidence type="ECO:0000259" key="7">
    <source>
        <dbReference type="PROSITE" id="PS50109"/>
    </source>
</evidence>
<name>A0ABX7P4S4_9BACT</name>
<keyword evidence="5" id="KW-0418">Kinase</keyword>
<dbReference type="PRINTS" id="PR00344">
    <property type="entry name" value="BCTRLSENSOR"/>
</dbReference>
<evidence type="ECO:0000259" key="9">
    <source>
        <dbReference type="PROSITE" id="PS50113"/>
    </source>
</evidence>
<dbReference type="SUPFAM" id="SSF47384">
    <property type="entry name" value="Homodimeric domain of signal transducing histidine kinase"/>
    <property type="match status" value="1"/>
</dbReference>
<dbReference type="Proteomes" id="UP000662747">
    <property type="component" value="Chromosome"/>
</dbReference>
<dbReference type="EMBL" id="CP071090">
    <property type="protein sequence ID" value="QSQ25407.1"/>
    <property type="molecule type" value="Genomic_DNA"/>
</dbReference>
<evidence type="ECO:0000256" key="3">
    <source>
        <dbReference type="ARBA" id="ARBA00022553"/>
    </source>
</evidence>
<keyword evidence="3" id="KW-0597">Phosphoprotein</keyword>
<dbReference type="CDD" id="cd00082">
    <property type="entry name" value="HisKA"/>
    <property type="match status" value="1"/>
</dbReference>
<dbReference type="CDD" id="cd16922">
    <property type="entry name" value="HATPase_EvgS-ArcB-TorS-like"/>
    <property type="match status" value="1"/>
</dbReference>
<dbReference type="PROSITE" id="PS50109">
    <property type="entry name" value="HIS_KIN"/>
    <property type="match status" value="1"/>
</dbReference>
<feature type="domain" description="PAS" evidence="8">
    <location>
        <begin position="92"/>
        <end position="162"/>
    </location>
</feature>
<gene>
    <name evidence="10" type="ORF">JY651_10970</name>
</gene>
<feature type="domain" description="PAC" evidence="9">
    <location>
        <begin position="295"/>
        <end position="347"/>
    </location>
</feature>
<dbReference type="InterPro" id="IPR035965">
    <property type="entry name" value="PAS-like_dom_sf"/>
</dbReference>
<dbReference type="Pfam" id="PF13426">
    <property type="entry name" value="PAS_9"/>
    <property type="match status" value="1"/>
</dbReference>
<dbReference type="InterPro" id="IPR004358">
    <property type="entry name" value="Sig_transdc_His_kin-like_C"/>
</dbReference>
<dbReference type="SUPFAM" id="SSF55874">
    <property type="entry name" value="ATPase domain of HSP90 chaperone/DNA topoisomerase II/histidine kinase"/>
    <property type="match status" value="1"/>
</dbReference>